<evidence type="ECO:0000313" key="5">
    <source>
        <dbReference type="Proteomes" id="UP000682403"/>
    </source>
</evidence>
<evidence type="ECO:0000256" key="2">
    <source>
        <dbReference type="ARBA" id="ARBA00035108"/>
    </source>
</evidence>
<evidence type="ECO:0000313" key="4">
    <source>
        <dbReference type="EMBL" id="MBS2970245.1"/>
    </source>
</evidence>
<evidence type="ECO:0000256" key="1">
    <source>
        <dbReference type="ARBA" id="ARBA00022987"/>
    </source>
</evidence>
<evidence type="ECO:0000256" key="3">
    <source>
        <dbReference type="ARBA" id="ARBA00035643"/>
    </source>
</evidence>
<comment type="caution">
    <text evidence="4">The sequence shown here is derived from an EMBL/GenBank/DDBJ whole genome shotgun (WGS) entry which is preliminary data.</text>
</comment>
<organism evidence="4 5">
    <name type="scientific">Metabacillus flavus</name>
    <dbReference type="NCBI Taxonomy" id="2823519"/>
    <lineage>
        <taxon>Bacteria</taxon>
        <taxon>Bacillati</taxon>
        <taxon>Bacillota</taxon>
        <taxon>Bacilli</taxon>
        <taxon>Bacillales</taxon>
        <taxon>Bacillaceae</taxon>
        <taxon>Metabacillus</taxon>
    </lineage>
</organism>
<dbReference type="Pfam" id="PF06386">
    <property type="entry name" value="GvpL_GvpF"/>
    <property type="match status" value="1"/>
</dbReference>
<dbReference type="Proteomes" id="UP000682403">
    <property type="component" value="Unassembled WGS sequence"/>
</dbReference>
<name>A0ABS5LHM3_9BACI</name>
<keyword evidence="5" id="KW-1185">Reference proteome</keyword>
<dbReference type="PANTHER" id="PTHR36852:SF1">
    <property type="entry name" value="PROTEIN GVPL 2"/>
    <property type="match status" value="1"/>
</dbReference>
<proteinExistence type="inferred from homology"/>
<dbReference type="PANTHER" id="PTHR36852">
    <property type="entry name" value="PROTEIN GVPL 2"/>
    <property type="match status" value="1"/>
</dbReference>
<gene>
    <name evidence="4" type="ORF">J9317_15975</name>
</gene>
<dbReference type="RefSeq" id="WP_211560233.1">
    <property type="nucleotide sequence ID" value="NZ_JAGVRK010000001.1"/>
</dbReference>
<reference evidence="4 5" key="1">
    <citation type="submission" date="2021-04" db="EMBL/GenBank/DDBJ databases">
        <title>Metabacillus sp. strain KIGAM252 whole genome sequence.</title>
        <authorList>
            <person name="Seo M.-J."/>
            <person name="Cho E.-S."/>
            <person name="Hwang C.Y."/>
            <person name="Yoon D.J."/>
        </authorList>
    </citation>
    <scope>NUCLEOTIDE SEQUENCE [LARGE SCALE GENOMIC DNA]</scope>
    <source>
        <strain evidence="4 5">KIGAM252</strain>
    </source>
</reference>
<protein>
    <submittedName>
        <fullName evidence="4">GvpL/GvpF family gas vesicle protein</fullName>
    </submittedName>
</protein>
<dbReference type="EMBL" id="JAGVRK010000001">
    <property type="protein sequence ID" value="MBS2970245.1"/>
    <property type="molecule type" value="Genomic_DNA"/>
</dbReference>
<accession>A0ABS5LHM3</accession>
<sequence>MSETGIYIFCGIQQPEAGADFGEMTLEGNDYSIFTIHYEDAAIVAAEVPMKIYHPNKENVMAHQQVVSSVMKKNDTVIPISFGNIFKTQEDVQMLLKNLYPQFSKLFPEIKGKMELGLKVVAKEDWINEELAGRSDILKMKDSVKGKSEEASYYDRIKLGGMAQEFFEKLQRQIKKEVFEPLQQISEAANSNKLIGEKMLLNGAFLVDRKYEELFDSKVNEIHQKWENKVDFHYSGPWPAYNFINIQLKVEETS</sequence>
<comment type="similarity">
    <text evidence="3">Belongs to the gas vesicle GvpF/GvpL family.</text>
</comment>
<dbReference type="InterPro" id="IPR009430">
    <property type="entry name" value="GvpL/GvpF"/>
</dbReference>
<comment type="subcellular location">
    <subcellularLocation>
        <location evidence="2">Gas vesicle</location>
    </subcellularLocation>
</comment>
<keyword evidence="1" id="KW-0304">Gas vesicle</keyword>